<organism evidence="1">
    <name type="scientific">marine sediment metagenome</name>
    <dbReference type="NCBI Taxonomy" id="412755"/>
    <lineage>
        <taxon>unclassified sequences</taxon>
        <taxon>metagenomes</taxon>
        <taxon>ecological metagenomes</taxon>
    </lineage>
</organism>
<dbReference type="AlphaFoldDB" id="A0A0F9TTC2"/>
<dbReference type="PROSITE" id="PS51257">
    <property type="entry name" value="PROKAR_LIPOPROTEIN"/>
    <property type="match status" value="1"/>
</dbReference>
<dbReference type="EMBL" id="LAZR01001022">
    <property type="protein sequence ID" value="KKN52361.1"/>
    <property type="molecule type" value="Genomic_DNA"/>
</dbReference>
<sequence length="195" mass="22031">MEYILKLLTNMFFLFSVLILSGCAHQISLNPDTEKLQVTENKSASVVGYYISEDDIKKQVKTPGGGGDNVSYKPYKDTEAALYTVLSNKFENVYKLESLTDSTFLKDKRIEYVFIPTITTQSSSDSLFTWPPTEFTFTLNCKTLNNNGDIAWNSEVKGFGKAEFDEFKNDFSLSAKRATEEAFNKLVVELDQSNL</sequence>
<reference evidence="1" key="1">
    <citation type="journal article" date="2015" name="Nature">
        <title>Complex archaea that bridge the gap between prokaryotes and eukaryotes.</title>
        <authorList>
            <person name="Spang A."/>
            <person name="Saw J.H."/>
            <person name="Jorgensen S.L."/>
            <person name="Zaremba-Niedzwiedzka K."/>
            <person name="Martijn J."/>
            <person name="Lind A.E."/>
            <person name="van Eijk R."/>
            <person name="Schleper C."/>
            <person name="Guy L."/>
            <person name="Ettema T.J."/>
        </authorList>
    </citation>
    <scope>NUCLEOTIDE SEQUENCE</scope>
</reference>
<protein>
    <submittedName>
        <fullName evidence="1">Uncharacterized protein</fullName>
    </submittedName>
</protein>
<comment type="caution">
    <text evidence="1">The sequence shown here is derived from an EMBL/GenBank/DDBJ whole genome shotgun (WGS) entry which is preliminary data.</text>
</comment>
<evidence type="ECO:0000313" key="1">
    <source>
        <dbReference type="EMBL" id="KKN52361.1"/>
    </source>
</evidence>
<gene>
    <name evidence="1" type="ORF">LCGC14_0613300</name>
</gene>
<name>A0A0F9TTC2_9ZZZZ</name>
<proteinExistence type="predicted"/>
<accession>A0A0F9TTC2</accession>